<sequence length="199" mass="22069">MTTKAKFWFDPACPWAWMTSRWILEVESQRDIEVEWNIFSLAVLNEGRDLTPEYRARIDKTWGPVRVIAAAKRKNGYEVVLPLYTAIGNLFHPGAKPVAKETVIEALKTANLEASLIEAYDSNEFDQDLRDSTKAALDLVGSDVGTPVISVEGVAFFGPVITPAPKGEDALKLWDGVVAAASVPGFFELKRTRTARPQF</sequence>
<accession>A0A6J6EGC8</accession>
<organism evidence="1">
    <name type="scientific">freshwater metagenome</name>
    <dbReference type="NCBI Taxonomy" id="449393"/>
    <lineage>
        <taxon>unclassified sequences</taxon>
        <taxon>metagenomes</taxon>
        <taxon>ecological metagenomes</taxon>
    </lineage>
</organism>
<dbReference type="InterPro" id="IPR036249">
    <property type="entry name" value="Thioredoxin-like_sf"/>
</dbReference>
<dbReference type="EMBL" id="CAEZTU010000015">
    <property type="protein sequence ID" value="CAB4575600.1"/>
    <property type="molecule type" value="Genomic_DNA"/>
</dbReference>
<evidence type="ECO:0000313" key="1">
    <source>
        <dbReference type="EMBL" id="CAB4575600.1"/>
    </source>
</evidence>
<dbReference type="InterPro" id="IPR053977">
    <property type="entry name" value="Rv2466c-like"/>
</dbReference>
<reference evidence="1" key="1">
    <citation type="submission" date="2020-05" db="EMBL/GenBank/DDBJ databases">
        <authorList>
            <person name="Chiriac C."/>
            <person name="Salcher M."/>
            <person name="Ghai R."/>
            <person name="Kavagutti S V."/>
        </authorList>
    </citation>
    <scope>NUCLEOTIDE SEQUENCE</scope>
</reference>
<dbReference type="AlphaFoldDB" id="A0A6J6EGC8"/>
<dbReference type="SUPFAM" id="SSF52833">
    <property type="entry name" value="Thioredoxin-like"/>
    <property type="match status" value="1"/>
</dbReference>
<dbReference type="Pfam" id="PF22234">
    <property type="entry name" value="Rv2466c-like"/>
    <property type="match status" value="1"/>
</dbReference>
<protein>
    <submittedName>
        <fullName evidence="1">Unannotated protein</fullName>
    </submittedName>
</protein>
<proteinExistence type="predicted"/>
<dbReference type="Gene3D" id="3.40.30.10">
    <property type="entry name" value="Glutaredoxin"/>
    <property type="match status" value="1"/>
</dbReference>
<gene>
    <name evidence="1" type="ORF">UFOPK1740_00540</name>
</gene>
<name>A0A6J6EGC8_9ZZZZ</name>